<evidence type="ECO:0000313" key="8">
    <source>
        <dbReference type="EMBL" id="KAF9471286.1"/>
    </source>
</evidence>
<dbReference type="Pfam" id="PF02889">
    <property type="entry name" value="Sec63"/>
    <property type="match status" value="1"/>
</dbReference>
<dbReference type="Gene3D" id="3.40.50.300">
    <property type="entry name" value="P-loop containing nucleotide triphosphate hydrolases"/>
    <property type="match status" value="1"/>
</dbReference>
<dbReference type="SUPFAM" id="SSF52540">
    <property type="entry name" value="P-loop containing nucleoside triphosphate hydrolases"/>
    <property type="match status" value="1"/>
</dbReference>
<evidence type="ECO:0000313" key="9">
    <source>
        <dbReference type="Proteomes" id="UP000807469"/>
    </source>
</evidence>
<feature type="region of interest" description="Disordered" evidence="5">
    <location>
        <begin position="157"/>
        <end position="190"/>
    </location>
</feature>
<dbReference type="InterPro" id="IPR050474">
    <property type="entry name" value="Hel308_SKI2-like"/>
</dbReference>
<reference evidence="8" key="1">
    <citation type="submission" date="2020-11" db="EMBL/GenBank/DDBJ databases">
        <authorList>
            <consortium name="DOE Joint Genome Institute"/>
            <person name="Ahrendt S."/>
            <person name="Riley R."/>
            <person name="Andreopoulos W."/>
            <person name="Labutti K."/>
            <person name="Pangilinan J."/>
            <person name="Ruiz-Duenas F.J."/>
            <person name="Barrasa J.M."/>
            <person name="Sanchez-Garcia M."/>
            <person name="Camarero S."/>
            <person name="Miyauchi S."/>
            <person name="Serrano A."/>
            <person name="Linde D."/>
            <person name="Babiker R."/>
            <person name="Drula E."/>
            <person name="Ayuso-Fernandez I."/>
            <person name="Pacheco R."/>
            <person name="Padilla G."/>
            <person name="Ferreira P."/>
            <person name="Barriuso J."/>
            <person name="Kellner H."/>
            <person name="Castanera R."/>
            <person name="Alfaro M."/>
            <person name="Ramirez L."/>
            <person name="Pisabarro A.G."/>
            <person name="Kuo A."/>
            <person name="Tritt A."/>
            <person name="Lipzen A."/>
            <person name="He G."/>
            <person name="Yan M."/>
            <person name="Ng V."/>
            <person name="Cullen D."/>
            <person name="Martin F."/>
            <person name="Rosso M.-N."/>
            <person name="Henrissat B."/>
            <person name="Hibbett D."/>
            <person name="Martinez A.T."/>
            <person name="Grigoriev I.V."/>
        </authorList>
    </citation>
    <scope>NUCLEOTIDE SEQUENCE</scope>
    <source>
        <strain evidence="8">CIRM-BRFM 674</strain>
    </source>
</reference>
<dbReference type="PANTHER" id="PTHR47961">
    <property type="entry name" value="DNA POLYMERASE THETA, PUTATIVE (AFU_ORTHOLOGUE AFUA_1G05260)-RELATED"/>
    <property type="match status" value="1"/>
</dbReference>
<dbReference type="EMBL" id="MU155717">
    <property type="protein sequence ID" value="KAF9471286.1"/>
    <property type="molecule type" value="Genomic_DNA"/>
</dbReference>
<dbReference type="InterPro" id="IPR014756">
    <property type="entry name" value="Ig_E-set"/>
</dbReference>
<dbReference type="InterPro" id="IPR035892">
    <property type="entry name" value="C2_domain_sf"/>
</dbReference>
<dbReference type="InterPro" id="IPR004179">
    <property type="entry name" value="Sec63-dom"/>
</dbReference>
<dbReference type="Gene3D" id="1.10.150.20">
    <property type="entry name" value="5' to 3' exonuclease, C-terminal subdomain"/>
    <property type="match status" value="1"/>
</dbReference>
<gene>
    <name evidence="8" type="ORF">BDN70DRAFT_939061</name>
</gene>
<dbReference type="GO" id="GO:0003678">
    <property type="term" value="F:DNA helicase activity"/>
    <property type="evidence" value="ECO:0007669"/>
    <property type="project" value="TreeGrafter"/>
</dbReference>
<evidence type="ECO:0000256" key="2">
    <source>
        <dbReference type="ARBA" id="ARBA00022801"/>
    </source>
</evidence>
<dbReference type="GO" id="GO:0005634">
    <property type="term" value="C:nucleus"/>
    <property type="evidence" value="ECO:0007669"/>
    <property type="project" value="TreeGrafter"/>
</dbReference>
<sequence length="457" mass="52062">MAGAIWWEKSQRRAASGAVQLCPQLSGLELGTLGGARIALLLIGYLAPNGRLRPAVADFSLIHRFLFLALPTHNLSLSNWKEGTQGVRESSYSGSGCDYERAIFFSKNFEAGPSTSKSGPSKRATRKTSPPSPSPSNPHARKCLLSTLAETCANAENKRDLEDEHDGEGDNGTSLEAPRKHNHWGNGERTRDIREMFMQATKKEGDKTLEGRICNVCRPSYRRWLETYTAELKVFNVKILVVTPKKWDVITHKQTNTSYTNLRLIIIDEIHFLHNKRGPVLESIMSRMIRRWSKPRNTYTLSLWYLYFDVLTPPEIGELIGIPNTGRLVHRLVHNFTKLQLQVQVRPITRSLLCIDLSIFPHFRWDEKIHGGAETFLILIEDVNDEVIVFHDTFVLHQRYAEDEHNVTLTVPHVRTRPSELLYLRHFRLIAARRNPSTDLLQVPYLAQEILQANAST</sequence>
<evidence type="ECO:0000256" key="3">
    <source>
        <dbReference type="ARBA" id="ARBA00022806"/>
    </source>
</evidence>
<dbReference type="AlphaFoldDB" id="A0A9P5YNY8"/>
<evidence type="ECO:0000259" key="6">
    <source>
        <dbReference type="Pfam" id="PF00270"/>
    </source>
</evidence>
<dbReference type="PANTHER" id="PTHR47961:SF4">
    <property type="entry name" value="ACTIVATING SIGNAL COINTEGRATOR 1 COMPLEX SUBUNIT 3"/>
    <property type="match status" value="1"/>
</dbReference>
<proteinExistence type="predicted"/>
<keyword evidence="2" id="KW-0378">Hydrolase</keyword>
<keyword evidence="4" id="KW-0067">ATP-binding</keyword>
<dbReference type="Proteomes" id="UP000807469">
    <property type="component" value="Unassembled WGS sequence"/>
</dbReference>
<keyword evidence="1" id="KW-0547">Nucleotide-binding</keyword>
<dbReference type="GO" id="GO:0016787">
    <property type="term" value="F:hydrolase activity"/>
    <property type="evidence" value="ECO:0007669"/>
    <property type="project" value="UniProtKB-KW"/>
</dbReference>
<organism evidence="8 9">
    <name type="scientific">Pholiota conissans</name>
    <dbReference type="NCBI Taxonomy" id="109636"/>
    <lineage>
        <taxon>Eukaryota</taxon>
        <taxon>Fungi</taxon>
        <taxon>Dikarya</taxon>
        <taxon>Basidiomycota</taxon>
        <taxon>Agaricomycotina</taxon>
        <taxon>Agaricomycetes</taxon>
        <taxon>Agaricomycetidae</taxon>
        <taxon>Agaricales</taxon>
        <taxon>Agaricineae</taxon>
        <taxon>Strophariaceae</taxon>
        <taxon>Pholiota</taxon>
    </lineage>
</organism>
<name>A0A9P5YNY8_9AGAR</name>
<evidence type="ECO:0000256" key="4">
    <source>
        <dbReference type="ARBA" id="ARBA00022840"/>
    </source>
</evidence>
<dbReference type="Gene3D" id="2.60.40.150">
    <property type="entry name" value="C2 domain"/>
    <property type="match status" value="1"/>
</dbReference>
<dbReference type="GO" id="GO:0005524">
    <property type="term" value="F:ATP binding"/>
    <property type="evidence" value="ECO:0007669"/>
    <property type="project" value="UniProtKB-KW"/>
</dbReference>
<dbReference type="Pfam" id="PF00270">
    <property type="entry name" value="DEAD"/>
    <property type="match status" value="1"/>
</dbReference>
<comment type="caution">
    <text evidence="8">The sequence shown here is derived from an EMBL/GenBank/DDBJ whole genome shotgun (WGS) entry which is preliminary data.</text>
</comment>
<dbReference type="GO" id="GO:0000712">
    <property type="term" value="P:resolution of meiotic recombination intermediates"/>
    <property type="evidence" value="ECO:0007669"/>
    <property type="project" value="TreeGrafter"/>
</dbReference>
<dbReference type="InterPro" id="IPR027417">
    <property type="entry name" value="P-loop_NTPase"/>
</dbReference>
<keyword evidence="3" id="KW-0347">Helicase</keyword>
<dbReference type="OrthoDB" id="3062714at2759"/>
<feature type="region of interest" description="Disordered" evidence="5">
    <location>
        <begin position="110"/>
        <end position="140"/>
    </location>
</feature>
<dbReference type="InterPro" id="IPR011545">
    <property type="entry name" value="DEAD/DEAH_box_helicase_dom"/>
</dbReference>
<keyword evidence="9" id="KW-1185">Reference proteome</keyword>
<evidence type="ECO:0000256" key="5">
    <source>
        <dbReference type="SAM" id="MobiDB-lite"/>
    </source>
</evidence>
<dbReference type="GO" id="GO:0003676">
    <property type="term" value="F:nucleic acid binding"/>
    <property type="evidence" value="ECO:0007669"/>
    <property type="project" value="InterPro"/>
</dbReference>
<evidence type="ECO:0000259" key="7">
    <source>
        <dbReference type="Pfam" id="PF02889"/>
    </source>
</evidence>
<accession>A0A9P5YNY8</accession>
<feature type="domain" description="SEC63" evidence="7">
    <location>
        <begin position="328"/>
        <end position="421"/>
    </location>
</feature>
<feature type="domain" description="DEAD/DEAH-box helicase" evidence="6">
    <location>
        <begin position="234"/>
        <end position="292"/>
    </location>
</feature>
<evidence type="ECO:0000256" key="1">
    <source>
        <dbReference type="ARBA" id="ARBA00022741"/>
    </source>
</evidence>
<dbReference type="SUPFAM" id="SSF81296">
    <property type="entry name" value="E set domains"/>
    <property type="match status" value="1"/>
</dbReference>
<protein>
    <submittedName>
        <fullName evidence="8">Sec63-domain-containing protein</fullName>
    </submittedName>
</protein>